<proteinExistence type="predicted"/>
<organism evidence="2 3">
    <name type="scientific">Rotaria sordida</name>
    <dbReference type="NCBI Taxonomy" id="392033"/>
    <lineage>
        <taxon>Eukaryota</taxon>
        <taxon>Metazoa</taxon>
        <taxon>Spiralia</taxon>
        <taxon>Gnathifera</taxon>
        <taxon>Rotifera</taxon>
        <taxon>Eurotatoria</taxon>
        <taxon>Bdelloidea</taxon>
        <taxon>Philodinida</taxon>
        <taxon>Philodinidae</taxon>
        <taxon>Rotaria</taxon>
    </lineage>
</organism>
<reference evidence="2" key="1">
    <citation type="submission" date="2021-02" db="EMBL/GenBank/DDBJ databases">
        <authorList>
            <person name="Nowell W R."/>
        </authorList>
    </citation>
    <scope>NUCLEOTIDE SEQUENCE</scope>
</reference>
<dbReference type="InterPro" id="IPR016135">
    <property type="entry name" value="UBQ-conjugating_enzyme/RWD"/>
</dbReference>
<name>A0A820N710_9BILA</name>
<sequence>KFCHELLVKEAKYSSKVALVDVVKAVIQYIDKPNLEHPMRANVGCEYVENRSEFNRKALECVRQHALPRN</sequence>
<evidence type="ECO:0000313" key="3">
    <source>
        <dbReference type="Proteomes" id="UP000663874"/>
    </source>
</evidence>
<evidence type="ECO:0000259" key="1">
    <source>
        <dbReference type="PROSITE" id="PS50127"/>
    </source>
</evidence>
<evidence type="ECO:0000313" key="2">
    <source>
        <dbReference type="EMBL" id="CAF4383777.1"/>
    </source>
</evidence>
<feature type="domain" description="UBC core" evidence="1">
    <location>
        <begin position="1"/>
        <end position="67"/>
    </location>
</feature>
<dbReference type="Proteomes" id="UP000663874">
    <property type="component" value="Unassembled WGS sequence"/>
</dbReference>
<dbReference type="EMBL" id="CAJOBE010060049">
    <property type="protein sequence ID" value="CAF4383777.1"/>
    <property type="molecule type" value="Genomic_DNA"/>
</dbReference>
<feature type="non-terminal residue" evidence="2">
    <location>
        <position position="1"/>
    </location>
</feature>
<dbReference type="Gene3D" id="3.10.110.10">
    <property type="entry name" value="Ubiquitin Conjugating Enzyme"/>
    <property type="match status" value="1"/>
</dbReference>
<protein>
    <recommendedName>
        <fullName evidence="1">UBC core domain-containing protein</fullName>
    </recommendedName>
</protein>
<dbReference type="AlphaFoldDB" id="A0A820N710"/>
<dbReference type="SUPFAM" id="SSF54495">
    <property type="entry name" value="UBC-like"/>
    <property type="match status" value="1"/>
</dbReference>
<dbReference type="PROSITE" id="PS50127">
    <property type="entry name" value="UBC_2"/>
    <property type="match status" value="1"/>
</dbReference>
<gene>
    <name evidence="2" type="ORF">FNK824_LOCUS43393</name>
</gene>
<accession>A0A820N710</accession>
<dbReference type="InterPro" id="IPR000608">
    <property type="entry name" value="UBC"/>
</dbReference>
<comment type="caution">
    <text evidence="2">The sequence shown here is derived from an EMBL/GenBank/DDBJ whole genome shotgun (WGS) entry which is preliminary data.</text>
</comment>